<evidence type="ECO:0000313" key="1">
    <source>
        <dbReference type="EMBL" id="KAL3581830.1"/>
    </source>
</evidence>
<keyword evidence="2" id="KW-1185">Reference proteome</keyword>
<comment type="caution">
    <text evidence="1">The sequence shown here is derived from an EMBL/GenBank/DDBJ whole genome shotgun (WGS) entry which is preliminary data.</text>
</comment>
<organism evidence="1 2">
    <name type="scientific">Populus alba</name>
    <name type="common">White poplar</name>
    <dbReference type="NCBI Taxonomy" id="43335"/>
    <lineage>
        <taxon>Eukaryota</taxon>
        <taxon>Viridiplantae</taxon>
        <taxon>Streptophyta</taxon>
        <taxon>Embryophyta</taxon>
        <taxon>Tracheophyta</taxon>
        <taxon>Spermatophyta</taxon>
        <taxon>Magnoliopsida</taxon>
        <taxon>eudicotyledons</taxon>
        <taxon>Gunneridae</taxon>
        <taxon>Pentapetalae</taxon>
        <taxon>rosids</taxon>
        <taxon>fabids</taxon>
        <taxon>Malpighiales</taxon>
        <taxon>Salicaceae</taxon>
        <taxon>Saliceae</taxon>
        <taxon>Populus</taxon>
    </lineage>
</organism>
<accession>A0ACC4BTV4</accession>
<protein>
    <submittedName>
        <fullName evidence="1">Uncharacterized protein</fullName>
    </submittedName>
</protein>
<dbReference type="Proteomes" id="UP000309997">
    <property type="component" value="Unassembled WGS sequence"/>
</dbReference>
<dbReference type="EMBL" id="RCHU02000008">
    <property type="protein sequence ID" value="KAL3581830.1"/>
    <property type="molecule type" value="Genomic_DNA"/>
</dbReference>
<gene>
    <name evidence="1" type="ORF">D5086_016162</name>
</gene>
<sequence>MSELLEAVFVASFIHLHRWTEKWKQHLTWWSLVCSDVLSAPAAVLEVEEHVSEIPVVVESEKPSIGKKRSGVSENLTPFTWLQIRRQLDLTNTAITKREFV</sequence>
<proteinExistence type="predicted"/>
<reference evidence="1 2" key="1">
    <citation type="journal article" date="2024" name="Plant Biotechnol. J.">
        <title>Genome and CRISPR/Cas9 system of a widespread forest tree (Populus alba) in the world.</title>
        <authorList>
            <person name="Liu Y.J."/>
            <person name="Jiang P.F."/>
            <person name="Han X.M."/>
            <person name="Li X.Y."/>
            <person name="Wang H.M."/>
            <person name="Wang Y.J."/>
            <person name="Wang X.X."/>
            <person name="Zeng Q.Y."/>
        </authorList>
    </citation>
    <scope>NUCLEOTIDE SEQUENCE [LARGE SCALE GENOMIC DNA]</scope>
    <source>
        <strain evidence="2">cv. PAL-ZL1</strain>
    </source>
</reference>
<evidence type="ECO:0000313" key="2">
    <source>
        <dbReference type="Proteomes" id="UP000309997"/>
    </source>
</evidence>
<name>A0ACC4BTV4_POPAL</name>